<dbReference type="PANTHER" id="PTHR43665:SF1">
    <property type="entry name" value="ISOPENTENYL-DIPHOSPHATE DELTA-ISOMERASE"/>
    <property type="match status" value="1"/>
</dbReference>
<dbReference type="GO" id="GO:0005737">
    <property type="term" value="C:cytoplasm"/>
    <property type="evidence" value="ECO:0007669"/>
    <property type="project" value="UniProtKB-SubCell"/>
</dbReference>
<dbReference type="Proteomes" id="UP000051249">
    <property type="component" value="Unassembled WGS sequence"/>
</dbReference>
<evidence type="ECO:0000256" key="1">
    <source>
        <dbReference type="ARBA" id="ARBA00001917"/>
    </source>
</evidence>
<feature type="binding site" evidence="11">
    <location>
        <position position="127"/>
    </location>
    <ligand>
        <name>FMN</name>
        <dbReference type="ChEBI" id="CHEBI:58210"/>
    </ligand>
</feature>
<dbReference type="EC" id="5.3.3.2" evidence="11"/>
<evidence type="ECO:0000256" key="7">
    <source>
        <dbReference type="ARBA" id="ARBA00022857"/>
    </source>
</evidence>
<comment type="catalytic activity">
    <reaction evidence="11">
        <text>isopentenyl diphosphate = dimethylallyl diphosphate</text>
        <dbReference type="Rhea" id="RHEA:23284"/>
        <dbReference type="ChEBI" id="CHEBI:57623"/>
        <dbReference type="ChEBI" id="CHEBI:128769"/>
        <dbReference type="EC" id="5.3.3.2"/>
    </reaction>
</comment>
<dbReference type="Pfam" id="PF01070">
    <property type="entry name" value="FMN_dh"/>
    <property type="match status" value="1"/>
</dbReference>
<keyword evidence="14" id="KW-1185">Reference proteome</keyword>
<proteinExistence type="inferred from homology"/>
<evidence type="ECO:0000256" key="6">
    <source>
        <dbReference type="ARBA" id="ARBA00022842"/>
    </source>
</evidence>
<feature type="domain" description="FMN-dependent dehydrogenase" evidence="12">
    <location>
        <begin position="156"/>
        <end position="330"/>
    </location>
</feature>
<dbReference type="InterPro" id="IPR013785">
    <property type="entry name" value="Aldolase_TIM"/>
</dbReference>
<comment type="function">
    <text evidence="11">Involved in the biosynthesis of isoprenoids. Catalyzes the 1,3-allylic rearrangement of the homoallylic substrate isopentenyl (IPP) to its allylic isomer, dimethylallyl diphosphate (DMAPP).</text>
</comment>
<dbReference type="GO" id="GO:0008299">
    <property type="term" value="P:isoprenoid biosynthetic process"/>
    <property type="evidence" value="ECO:0007669"/>
    <property type="project" value="UniProtKB-UniRule"/>
</dbReference>
<feature type="binding site" evidence="11">
    <location>
        <position position="188"/>
    </location>
    <ligand>
        <name>FMN</name>
        <dbReference type="ChEBI" id="CHEBI:58210"/>
    </ligand>
</feature>
<comment type="cofactor">
    <cofactor evidence="1 11">
        <name>FMN</name>
        <dbReference type="ChEBI" id="CHEBI:58210"/>
    </cofactor>
</comment>
<dbReference type="GO" id="GO:0004452">
    <property type="term" value="F:isopentenyl-diphosphate delta-isomerase activity"/>
    <property type="evidence" value="ECO:0007669"/>
    <property type="project" value="UniProtKB-UniRule"/>
</dbReference>
<keyword evidence="7 11" id="KW-0521">NADP</keyword>
<dbReference type="HAMAP" id="MF_00354">
    <property type="entry name" value="Idi_2"/>
    <property type="match status" value="1"/>
</dbReference>
<dbReference type="CDD" id="cd02811">
    <property type="entry name" value="IDI-2_FMN"/>
    <property type="match status" value="1"/>
</dbReference>
<evidence type="ECO:0000256" key="2">
    <source>
        <dbReference type="ARBA" id="ARBA00022490"/>
    </source>
</evidence>
<comment type="subcellular location">
    <subcellularLocation>
        <location evidence="11">Cytoplasm</location>
    </subcellularLocation>
</comment>
<keyword evidence="5 11" id="KW-0479">Metal-binding</keyword>
<dbReference type="InterPro" id="IPR000262">
    <property type="entry name" value="FMN-dep_DH"/>
</dbReference>
<keyword evidence="2 11" id="KW-0963">Cytoplasm</keyword>
<dbReference type="AlphaFoldDB" id="A0A0R2NNS0"/>
<comment type="similarity">
    <text evidence="11">Belongs to the IPP isomerase type 2 family.</text>
</comment>
<keyword evidence="8 11" id="KW-0414">Isoprene biosynthesis</keyword>
<feature type="binding site" evidence="11">
    <location>
        <position position="158"/>
    </location>
    <ligand>
        <name>Mg(2+)</name>
        <dbReference type="ChEBI" id="CHEBI:18420"/>
    </ligand>
</feature>
<keyword evidence="9 11" id="KW-0413">Isomerase</keyword>
<evidence type="ECO:0000256" key="11">
    <source>
        <dbReference type="HAMAP-Rule" id="MF_00354"/>
    </source>
</evidence>
<accession>A0A0R2NNS0</accession>
<keyword evidence="6 11" id="KW-0460">Magnesium</keyword>
<name>A0A0R2NNS0_9LACO</name>
<feature type="binding site" evidence="11">
    <location>
        <begin position="11"/>
        <end position="12"/>
    </location>
    <ligand>
        <name>substrate</name>
    </ligand>
</feature>
<evidence type="ECO:0000256" key="3">
    <source>
        <dbReference type="ARBA" id="ARBA00022630"/>
    </source>
</evidence>
<evidence type="ECO:0000313" key="14">
    <source>
        <dbReference type="Proteomes" id="UP000051249"/>
    </source>
</evidence>
<evidence type="ECO:0000259" key="12">
    <source>
        <dbReference type="Pfam" id="PF01070"/>
    </source>
</evidence>
<dbReference type="InterPro" id="IPR011179">
    <property type="entry name" value="IPdP_isomerase"/>
</dbReference>
<dbReference type="Gene3D" id="3.20.20.70">
    <property type="entry name" value="Aldolase class I"/>
    <property type="match status" value="1"/>
</dbReference>
<evidence type="ECO:0000256" key="8">
    <source>
        <dbReference type="ARBA" id="ARBA00023229"/>
    </source>
</evidence>
<organism evidence="13 14">
    <name type="scientific">Pediococcus argentinicus</name>
    <dbReference type="NCBI Taxonomy" id="480391"/>
    <lineage>
        <taxon>Bacteria</taxon>
        <taxon>Bacillati</taxon>
        <taxon>Bacillota</taxon>
        <taxon>Bacilli</taxon>
        <taxon>Lactobacillales</taxon>
        <taxon>Lactobacillaceae</taxon>
        <taxon>Pediococcus</taxon>
    </lineage>
</organism>
<feature type="binding site" evidence="11">
    <location>
        <position position="98"/>
    </location>
    <ligand>
        <name>FMN</name>
        <dbReference type="ChEBI" id="CHEBI:58210"/>
    </ligand>
</feature>
<dbReference type="GO" id="GO:0070402">
    <property type="term" value="F:NADPH binding"/>
    <property type="evidence" value="ECO:0007669"/>
    <property type="project" value="UniProtKB-UniRule"/>
</dbReference>
<dbReference type="PIRSF" id="PIRSF003314">
    <property type="entry name" value="IPP_isomerase"/>
    <property type="match status" value="1"/>
</dbReference>
<evidence type="ECO:0000256" key="9">
    <source>
        <dbReference type="ARBA" id="ARBA00023235"/>
    </source>
</evidence>
<evidence type="ECO:0000313" key="13">
    <source>
        <dbReference type="EMBL" id="KRO26347.1"/>
    </source>
</evidence>
<dbReference type="NCBIfam" id="TIGR02151">
    <property type="entry name" value="IPP_isom_2"/>
    <property type="match status" value="1"/>
</dbReference>
<reference evidence="13 14" key="1">
    <citation type="journal article" date="2015" name="Genome Announc.">
        <title>Expanding the biotechnology potential of lactobacilli through comparative genomics of 213 strains and associated genera.</title>
        <authorList>
            <person name="Sun Z."/>
            <person name="Harris H.M."/>
            <person name="McCann A."/>
            <person name="Guo C."/>
            <person name="Argimon S."/>
            <person name="Zhang W."/>
            <person name="Yang X."/>
            <person name="Jeffery I.B."/>
            <person name="Cooney J.C."/>
            <person name="Kagawa T.F."/>
            <person name="Liu W."/>
            <person name="Song Y."/>
            <person name="Salvetti E."/>
            <person name="Wrobel A."/>
            <person name="Rasinkangas P."/>
            <person name="Parkhill J."/>
            <person name="Rea M.C."/>
            <person name="O'Sullivan O."/>
            <person name="Ritari J."/>
            <person name="Douillard F.P."/>
            <person name="Paul Ross R."/>
            <person name="Yang R."/>
            <person name="Briner A.E."/>
            <person name="Felis G.E."/>
            <person name="de Vos W.M."/>
            <person name="Barrangou R."/>
            <person name="Klaenhammer T.R."/>
            <person name="Caufield P.W."/>
            <person name="Cui Y."/>
            <person name="Zhang H."/>
            <person name="O'Toole P.W."/>
        </authorList>
    </citation>
    <scope>NUCLEOTIDE SEQUENCE [LARGE SCALE GENOMIC DNA]</scope>
    <source>
        <strain evidence="13 14">DSM 23026</strain>
    </source>
</reference>
<dbReference type="PANTHER" id="PTHR43665">
    <property type="entry name" value="ISOPENTENYL-DIPHOSPHATE DELTA-ISOMERASE"/>
    <property type="match status" value="1"/>
</dbReference>
<protein>
    <recommendedName>
        <fullName evidence="11">Isopentenyl-diphosphate delta-isomerase</fullName>
        <shortName evidence="11">IPP isomerase</shortName>
        <ecNumber evidence="11">5.3.3.2</ecNumber>
    </recommendedName>
    <alternativeName>
        <fullName evidence="11">Isopentenyl diphosphate:dimethylallyl diphosphate isomerase</fullName>
    </alternativeName>
    <alternativeName>
        <fullName evidence="11">Isopentenyl pyrophosphate isomerase</fullName>
    </alternativeName>
    <alternativeName>
        <fullName evidence="11">Type 2 isopentenyl diphosphate isomerase</fullName>
        <shortName evidence="11">IDI-2</shortName>
    </alternativeName>
</protein>
<comment type="cofactor">
    <cofactor evidence="11">
        <name>NADPH</name>
        <dbReference type="ChEBI" id="CHEBI:57783"/>
    </cofactor>
</comment>
<evidence type="ECO:0000256" key="10">
    <source>
        <dbReference type="ARBA" id="ARBA00025810"/>
    </source>
</evidence>
<feature type="binding site" evidence="11">
    <location>
        <begin position="68"/>
        <end position="70"/>
    </location>
    <ligand>
        <name>FMN</name>
        <dbReference type="ChEBI" id="CHEBI:58210"/>
    </ligand>
</feature>
<comment type="caution">
    <text evidence="11">Lacks conserved residue(s) required for the propagation of feature annotation.</text>
</comment>
<evidence type="ECO:0000256" key="4">
    <source>
        <dbReference type="ARBA" id="ARBA00022643"/>
    </source>
</evidence>
<comment type="cofactor">
    <cofactor evidence="11">
        <name>Mg(2+)</name>
        <dbReference type="ChEBI" id="CHEBI:18420"/>
    </cofactor>
</comment>
<dbReference type="GO" id="GO:0010181">
    <property type="term" value="F:FMN binding"/>
    <property type="evidence" value="ECO:0007669"/>
    <property type="project" value="UniProtKB-UniRule"/>
</dbReference>
<dbReference type="PATRIC" id="fig|480391.4.peg.134"/>
<dbReference type="GO" id="GO:0016491">
    <property type="term" value="F:oxidoreductase activity"/>
    <property type="evidence" value="ECO:0007669"/>
    <property type="project" value="InterPro"/>
</dbReference>
<dbReference type="SUPFAM" id="SSF51395">
    <property type="entry name" value="FMN-linked oxidoreductases"/>
    <property type="match status" value="1"/>
</dbReference>
<keyword evidence="3 11" id="KW-0285">Flavoprotein</keyword>
<feature type="binding site" evidence="11">
    <location>
        <begin position="285"/>
        <end position="286"/>
    </location>
    <ligand>
        <name>FMN</name>
        <dbReference type="ChEBI" id="CHEBI:58210"/>
    </ligand>
</feature>
<evidence type="ECO:0000256" key="5">
    <source>
        <dbReference type="ARBA" id="ARBA00022723"/>
    </source>
</evidence>
<feature type="binding site" evidence="11">
    <location>
        <position position="157"/>
    </location>
    <ligand>
        <name>substrate</name>
    </ligand>
</feature>
<comment type="caution">
    <text evidence="13">The sequence shown here is derived from an EMBL/GenBank/DDBJ whole genome shotgun (WGS) entry which is preliminary data.</text>
</comment>
<comment type="subunit">
    <text evidence="10 11">Homooctamer. Dimer of tetramers.</text>
</comment>
<dbReference type="GO" id="GO:0000287">
    <property type="term" value="F:magnesium ion binding"/>
    <property type="evidence" value="ECO:0007669"/>
    <property type="project" value="UniProtKB-UniRule"/>
</dbReference>
<gene>
    <name evidence="11" type="primary">fni</name>
    <name evidence="13" type="ORF">IV88_GL000132</name>
</gene>
<feature type="binding site" evidence="11">
    <location>
        <position position="218"/>
    </location>
    <ligand>
        <name>FMN</name>
        <dbReference type="ChEBI" id="CHEBI:58210"/>
    </ligand>
</feature>
<sequence>MIIMKNVHSHRKDEHVSLAEKFFSPTSKSGFDDVRLVPNQLPELNQNEINLATKIAGINLEFPFFIQAMTGGSIQTGKINQQLAEVAHQTHIAMAVGSQSVALKFSELVDTFKVVRKVNPNGILLANVGAHTPYQAAQEAINMIDANILQVHVNVAQEVVMPEGDQDFHWLNNIKQIIQNVTVPVIIKSVGTGFSKQDFLALQSIGATNFDVGGLGGTNFIQIENARRSNKELEFLQSFGFSTVESLLESRTTNSSSSITATGGIRNSADIIKSFALGADNVGIAGLFLHILIKEGPENLIEFIEQLKEQLIKILLMTGKKEITQLNQNDIILSNDLFNFMSQRNIK</sequence>
<dbReference type="EMBL" id="JQCQ01000001">
    <property type="protein sequence ID" value="KRO26347.1"/>
    <property type="molecule type" value="Genomic_DNA"/>
</dbReference>
<keyword evidence="4 11" id="KW-0288">FMN</keyword>
<feature type="binding site" evidence="11">
    <location>
        <begin position="264"/>
        <end position="266"/>
    </location>
    <ligand>
        <name>FMN</name>
        <dbReference type="ChEBI" id="CHEBI:58210"/>
    </ligand>
</feature>